<dbReference type="CDD" id="cd17302">
    <property type="entry name" value="PIPKc_AtPIP5K_like"/>
    <property type="match status" value="1"/>
</dbReference>
<evidence type="ECO:0000313" key="10">
    <source>
        <dbReference type="Proteomes" id="UP000886520"/>
    </source>
</evidence>
<dbReference type="InterPro" id="IPR027483">
    <property type="entry name" value="PInositol-4-P-4/5-kinase_C_sf"/>
</dbReference>
<dbReference type="Proteomes" id="UP000886520">
    <property type="component" value="Chromosome 12"/>
</dbReference>
<keyword evidence="6 7" id="KW-0067">ATP-binding</keyword>
<keyword evidence="3" id="KW-0677">Repeat</keyword>
<dbReference type="SUPFAM" id="SSF82185">
    <property type="entry name" value="Histone H3 K4-specific methyltransferase SET7/9 N-terminal domain"/>
    <property type="match status" value="2"/>
</dbReference>
<keyword evidence="10" id="KW-1185">Reference proteome</keyword>
<dbReference type="Gene3D" id="3.30.810.10">
    <property type="entry name" value="2-Layer Sandwich"/>
    <property type="match status" value="1"/>
</dbReference>
<dbReference type="SMART" id="SM00698">
    <property type="entry name" value="MORN"/>
    <property type="match status" value="7"/>
</dbReference>
<dbReference type="GO" id="GO:0005886">
    <property type="term" value="C:plasma membrane"/>
    <property type="evidence" value="ECO:0007669"/>
    <property type="project" value="TreeGrafter"/>
</dbReference>
<dbReference type="PROSITE" id="PS51455">
    <property type="entry name" value="PIPK"/>
    <property type="match status" value="1"/>
</dbReference>
<protein>
    <recommendedName>
        <fullName evidence="1">1-phosphatidylinositol-4-phosphate 5-kinase</fullName>
        <ecNumber evidence="1">2.7.1.68</ecNumber>
    </recommendedName>
</protein>
<dbReference type="GO" id="GO:0005524">
    <property type="term" value="F:ATP binding"/>
    <property type="evidence" value="ECO:0007669"/>
    <property type="project" value="UniProtKB-UniRule"/>
</dbReference>
<evidence type="ECO:0000256" key="3">
    <source>
        <dbReference type="ARBA" id="ARBA00022737"/>
    </source>
</evidence>
<evidence type="ECO:0000313" key="9">
    <source>
        <dbReference type="EMBL" id="KAI5072934.1"/>
    </source>
</evidence>
<accession>A0A9D4URT9</accession>
<evidence type="ECO:0000256" key="4">
    <source>
        <dbReference type="ARBA" id="ARBA00022741"/>
    </source>
</evidence>
<dbReference type="GO" id="GO:0046854">
    <property type="term" value="P:phosphatidylinositol phosphate biosynthetic process"/>
    <property type="evidence" value="ECO:0007669"/>
    <property type="project" value="TreeGrafter"/>
</dbReference>
<dbReference type="Pfam" id="PF01504">
    <property type="entry name" value="PIP5K"/>
    <property type="match status" value="1"/>
</dbReference>
<feature type="domain" description="PIPK" evidence="8">
    <location>
        <begin position="442"/>
        <end position="826"/>
    </location>
</feature>
<dbReference type="InterPro" id="IPR002498">
    <property type="entry name" value="PInositol-4-P-4/5-kinase_core"/>
</dbReference>
<dbReference type="InterPro" id="IPR017163">
    <property type="entry name" value="PIno-4-P-5_kinase_pln"/>
</dbReference>
<dbReference type="InterPro" id="IPR003409">
    <property type="entry name" value="MORN"/>
</dbReference>
<dbReference type="InterPro" id="IPR027484">
    <property type="entry name" value="PInositol-4-P-5-kinase_N"/>
</dbReference>
<dbReference type="EC" id="2.7.1.68" evidence="1"/>
<dbReference type="InterPro" id="IPR023610">
    <property type="entry name" value="PInositol-4/5-P-5/4-kinase"/>
</dbReference>
<dbReference type="PIRSF" id="PIRSF037274">
    <property type="entry name" value="PIP5K_plant_prd"/>
    <property type="match status" value="1"/>
</dbReference>
<dbReference type="OrthoDB" id="70770at2759"/>
<dbReference type="Gene3D" id="2.20.110.10">
    <property type="entry name" value="Histone H3 K4-specific methyltransferase SET7/9 N-terminal domain"/>
    <property type="match status" value="3"/>
</dbReference>
<dbReference type="EMBL" id="JABFUD020000012">
    <property type="protein sequence ID" value="KAI5072934.1"/>
    <property type="molecule type" value="Genomic_DNA"/>
</dbReference>
<dbReference type="PANTHER" id="PTHR23086">
    <property type="entry name" value="PHOSPHATIDYLINOSITOL-4-PHOSPHATE 5-KINASE"/>
    <property type="match status" value="1"/>
</dbReference>
<evidence type="ECO:0000256" key="5">
    <source>
        <dbReference type="ARBA" id="ARBA00022777"/>
    </source>
</evidence>
<evidence type="ECO:0000256" key="6">
    <source>
        <dbReference type="ARBA" id="ARBA00022840"/>
    </source>
</evidence>
<keyword evidence="5 7" id="KW-0418">Kinase</keyword>
<evidence type="ECO:0000256" key="2">
    <source>
        <dbReference type="ARBA" id="ARBA00022679"/>
    </source>
</evidence>
<dbReference type="PANTHER" id="PTHR23086:SF8">
    <property type="entry name" value="PHOSPHATIDYLINOSITOL 5-PHOSPHATE 4-KINASE, ISOFORM A"/>
    <property type="match status" value="1"/>
</dbReference>
<evidence type="ECO:0000256" key="1">
    <source>
        <dbReference type="ARBA" id="ARBA00012172"/>
    </source>
</evidence>
<reference evidence="9" key="1">
    <citation type="submission" date="2021-01" db="EMBL/GenBank/DDBJ databases">
        <title>Adiantum capillus-veneris genome.</title>
        <authorList>
            <person name="Fang Y."/>
            <person name="Liao Q."/>
        </authorList>
    </citation>
    <scope>NUCLEOTIDE SEQUENCE</scope>
    <source>
        <strain evidence="9">H3</strain>
        <tissue evidence="9">Leaf</tissue>
    </source>
</reference>
<dbReference type="SMART" id="SM00330">
    <property type="entry name" value="PIPKc"/>
    <property type="match status" value="1"/>
</dbReference>
<keyword evidence="4 7" id="KW-0547">Nucleotide-binding</keyword>
<proteinExistence type="predicted"/>
<evidence type="ECO:0000256" key="7">
    <source>
        <dbReference type="PROSITE-ProRule" id="PRU00781"/>
    </source>
</evidence>
<comment type="caution">
    <text evidence="9">The sequence shown here is derived from an EMBL/GenBank/DDBJ whole genome shotgun (WGS) entry which is preliminary data.</text>
</comment>
<dbReference type="FunFam" id="3.30.800.10:FF:000003">
    <property type="entry name" value="Phosphatidylinositol 4-phosphate 5-kinase"/>
    <property type="match status" value="1"/>
</dbReference>
<dbReference type="Pfam" id="PF02493">
    <property type="entry name" value="MORN"/>
    <property type="match status" value="6"/>
</dbReference>
<gene>
    <name evidence="9" type="ORF">GOP47_0013040</name>
</gene>
<dbReference type="GO" id="GO:0016308">
    <property type="term" value="F:1-phosphatidylinositol-4-phosphate 5-kinase activity"/>
    <property type="evidence" value="ECO:0007669"/>
    <property type="project" value="UniProtKB-EC"/>
</dbReference>
<name>A0A9D4URT9_ADICA</name>
<evidence type="ECO:0000259" key="8">
    <source>
        <dbReference type="PROSITE" id="PS51455"/>
    </source>
</evidence>
<dbReference type="AlphaFoldDB" id="A0A9D4URT9"/>
<organism evidence="9 10">
    <name type="scientific">Adiantum capillus-veneris</name>
    <name type="common">Maidenhair fern</name>
    <dbReference type="NCBI Taxonomy" id="13818"/>
    <lineage>
        <taxon>Eukaryota</taxon>
        <taxon>Viridiplantae</taxon>
        <taxon>Streptophyta</taxon>
        <taxon>Embryophyta</taxon>
        <taxon>Tracheophyta</taxon>
        <taxon>Polypodiopsida</taxon>
        <taxon>Polypodiidae</taxon>
        <taxon>Polypodiales</taxon>
        <taxon>Pteridineae</taxon>
        <taxon>Pteridaceae</taxon>
        <taxon>Vittarioideae</taxon>
        <taxon>Adiantum</taxon>
    </lineage>
</organism>
<keyword evidence="2 7" id="KW-0808">Transferase</keyword>
<dbReference type="SUPFAM" id="SSF56104">
    <property type="entry name" value="SAICAR synthase-like"/>
    <property type="match status" value="1"/>
</dbReference>
<dbReference type="Gene3D" id="3.30.800.10">
    <property type="entry name" value="Phosphatidylinositol Phosphate Kinase II Beta"/>
    <property type="match status" value="1"/>
</dbReference>
<sequence>MMMEKQREALDPHKSPSVLQCVEVMRNFFDELQSQTKKGPFANRKAAPIGLFCMSGPVAHADDDEEDDEFDDVDFAVTNMYMQKDARSFIVPSLGAKLSSSNMKEPGALCSKKQLSSASDGVEFLYANQPFKCQWPDGCSYEGDRGFDKGTGRGKIYWPSGSCYEGEFMGGHLNGVGTYRGTDGTVYKGNWILNRKHGFGRKRYSNGDVYEGTWKWDLPEGQGCYFWSKGSEYYGGWKGGLMSGRGVLAWASGDTFDGQWLNGLADGRGVYTWEDGSTYFGTWRKGLKHGEGRFYPPGSKHIETERLHYVHSLSQEELTMHDHMTATIRSPCRQKICSPSHLPQELRRLCQGPPFDDISVDACVPTAEDYEDCDLVMERLWSLGGCDGCDFESCPEAHPGWVPEAQEGVSQRHDIPLWEESAGEGSWQLRERKRFGETIYKGHRSYDLMLNLQLGIRYSVSKVTPEKKRKLLLADFGPKARLKVCFPREGSQLTPPHHSGDFKWKDYCPMVFRYLRETFKIDAADYMLSICGNAGLRELSSPGKSGSVFYLSQDERFMIKTLRKAEVKVLLKMLPKYYNHVRMHRNTLLTRFFGLHRIKPAGGQKVRFIVMGNVVSTEACIHRRFDLKGSSQGRFTGKHEADEGTTLKDLDLDLIFQLDPSWRSAVLDQISRDCQFLESEHIMDYSLLLGLHFKNAVSSSTFSDSHGSMFGSPLQDIMDPQTMARNGLSDALSDFSSPQTERCIQVGCNMPARACRLVGNGKDDLDFEEVYDVVLYFGIIDILQEYDMGKRLEHAYKSLQFDSFSISAVDPALYSKRFKHFMNGIFPPVT</sequence>